<reference evidence="1 2" key="1">
    <citation type="submission" date="2018-03" db="EMBL/GenBank/DDBJ databases">
        <title>Brevisbacillus phylogenomics.</title>
        <authorList>
            <person name="Dunlap C."/>
        </authorList>
    </citation>
    <scope>NUCLEOTIDE SEQUENCE [LARGE SCALE GENOMIC DNA]</scope>
    <source>
        <strain evidence="1 2">NRRL B-41110</strain>
    </source>
</reference>
<proteinExistence type="predicted"/>
<protein>
    <submittedName>
        <fullName evidence="1">Uncharacterized protein</fullName>
    </submittedName>
</protein>
<feature type="non-terminal residue" evidence="1">
    <location>
        <position position="1"/>
    </location>
</feature>
<gene>
    <name evidence="1" type="ORF">C7R92_23930</name>
</gene>
<evidence type="ECO:0000313" key="2">
    <source>
        <dbReference type="Proteomes" id="UP000241645"/>
    </source>
</evidence>
<dbReference type="Proteomes" id="UP000241645">
    <property type="component" value="Unassembled WGS sequence"/>
</dbReference>
<dbReference type="GeneID" id="95754766"/>
<accession>A0ABX5FKH1</accession>
<sequence>AGRTKKELQESYLSCSSKKYGKSSPVQGMKRVYFLSEKNKVTFLPMKNKTNSASFFKKWQKILHYPLQLQSLIVRTILTYPAYTLQHPKMTTKNPN</sequence>
<dbReference type="RefSeq" id="WP_208636229.1">
    <property type="nucleotide sequence ID" value="NZ_JARMEW010000024.1"/>
</dbReference>
<evidence type="ECO:0000313" key="1">
    <source>
        <dbReference type="EMBL" id="PSK06090.1"/>
    </source>
</evidence>
<dbReference type="EMBL" id="PXZO01000052">
    <property type="protein sequence ID" value="PSK06090.1"/>
    <property type="molecule type" value="Genomic_DNA"/>
</dbReference>
<name>A0ABX5FKH1_9BACL</name>
<organism evidence="1 2">
    <name type="scientific">Brevibacillus porteri</name>
    <dbReference type="NCBI Taxonomy" id="2126350"/>
    <lineage>
        <taxon>Bacteria</taxon>
        <taxon>Bacillati</taxon>
        <taxon>Bacillota</taxon>
        <taxon>Bacilli</taxon>
        <taxon>Bacillales</taxon>
        <taxon>Paenibacillaceae</taxon>
        <taxon>Brevibacillus</taxon>
    </lineage>
</organism>
<comment type="caution">
    <text evidence="1">The sequence shown here is derived from an EMBL/GenBank/DDBJ whole genome shotgun (WGS) entry which is preliminary data.</text>
</comment>
<keyword evidence="2" id="KW-1185">Reference proteome</keyword>